<sequence>MTGYVETYRGCVHGWECDHYGHLNVQFYIGRISDAFGTLMGLIDMAGPAIERRNLGLVAVHQENDFRRELRAGALIVVQSGIAGIGGKKLRLHHRLLNGESGELAFEARVLCICMDLAARRSTDLPDDVVALAQPYLVAEAAA</sequence>
<dbReference type="GO" id="GO:0016787">
    <property type="term" value="F:hydrolase activity"/>
    <property type="evidence" value="ECO:0007669"/>
    <property type="project" value="UniProtKB-KW"/>
</dbReference>
<keyword evidence="1" id="KW-0378">Hydrolase</keyword>
<dbReference type="PANTHER" id="PTHR31793">
    <property type="entry name" value="4-HYDROXYBENZOYL-COA THIOESTERASE FAMILY MEMBER"/>
    <property type="match status" value="1"/>
</dbReference>
<accession>A0ABV7L937</accession>
<protein>
    <submittedName>
        <fullName evidence="1">Acyl-CoA thioesterase</fullName>
        <ecNumber evidence="1">3.1.2.-</ecNumber>
    </submittedName>
</protein>
<comment type="caution">
    <text evidence="1">The sequence shown here is derived from an EMBL/GenBank/DDBJ whole genome shotgun (WGS) entry which is preliminary data.</text>
</comment>
<name>A0ABV7L937_9PROT</name>
<organism evidence="1 2">
    <name type="scientific">Marinibaculum pumilum</name>
    <dbReference type="NCBI Taxonomy" id="1766165"/>
    <lineage>
        <taxon>Bacteria</taxon>
        <taxon>Pseudomonadati</taxon>
        <taxon>Pseudomonadota</taxon>
        <taxon>Alphaproteobacteria</taxon>
        <taxon>Rhodospirillales</taxon>
        <taxon>Rhodospirillaceae</taxon>
        <taxon>Marinibaculum</taxon>
    </lineage>
</organism>
<proteinExistence type="predicted"/>
<dbReference type="Proteomes" id="UP001595528">
    <property type="component" value="Unassembled WGS sequence"/>
</dbReference>
<dbReference type="InterPro" id="IPR050563">
    <property type="entry name" value="4-hydroxybenzoyl-CoA_TE"/>
</dbReference>
<evidence type="ECO:0000313" key="1">
    <source>
        <dbReference type="EMBL" id="MFC3231145.1"/>
    </source>
</evidence>
<dbReference type="Gene3D" id="3.10.129.10">
    <property type="entry name" value="Hotdog Thioesterase"/>
    <property type="match status" value="1"/>
</dbReference>
<dbReference type="CDD" id="cd00586">
    <property type="entry name" value="4HBT"/>
    <property type="match status" value="1"/>
</dbReference>
<keyword evidence="2" id="KW-1185">Reference proteome</keyword>
<dbReference type="RefSeq" id="WP_379906609.1">
    <property type="nucleotide sequence ID" value="NZ_JBHRTR010000054.1"/>
</dbReference>
<dbReference type="InterPro" id="IPR029069">
    <property type="entry name" value="HotDog_dom_sf"/>
</dbReference>
<dbReference type="EMBL" id="JBHRTR010000054">
    <property type="protein sequence ID" value="MFC3231145.1"/>
    <property type="molecule type" value="Genomic_DNA"/>
</dbReference>
<gene>
    <name evidence="1" type="ORF">ACFOGJ_28110</name>
</gene>
<dbReference type="Pfam" id="PF13279">
    <property type="entry name" value="4HBT_2"/>
    <property type="match status" value="1"/>
</dbReference>
<dbReference type="SUPFAM" id="SSF54637">
    <property type="entry name" value="Thioesterase/thiol ester dehydrase-isomerase"/>
    <property type="match status" value="1"/>
</dbReference>
<evidence type="ECO:0000313" key="2">
    <source>
        <dbReference type="Proteomes" id="UP001595528"/>
    </source>
</evidence>
<dbReference type="PANTHER" id="PTHR31793:SF2">
    <property type="entry name" value="BLR1345 PROTEIN"/>
    <property type="match status" value="1"/>
</dbReference>
<dbReference type="EC" id="3.1.2.-" evidence="1"/>
<reference evidence="2" key="1">
    <citation type="journal article" date="2019" name="Int. J. Syst. Evol. Microbiol.">
        <title>The Global Catalogue of Microorganisms (GCM) 10K type strain sequencing project: providing services to taxonomists for standard genome sequencing and annotation.</title>
        <authorList>
            <consortium name="The Broad Institute Genomics Platform"/>
            <consortium name="The Broad Institute Genome Sequencing Center for Infectious Disease"/>
            <person name="Wu L."/>
            <person name="Ma J."/>
        </authorList>
    </citation>
    <scope>NUCLEOTIDE SEQUENCE [LARGE SCALE GENOMIC DNA]</scope>
    <source>
        <strain evidence="2">KCTC 42964</strain>
    </source>
</reference>